<feature type="region of interest" description="Disordered" evidence="1">
    <location>
        <begin position="141"/>
        <end position="160"/>
    </location>
</feature>
<dbReference type="AlphaFoldDB" id="A0A1F5LFG1"/>
<feature type="region of interest" description="Disordered" evidence="1">
    <location>
        <begin position="1"/>
        <end position="51"/>
    </location>
</feature>
<feature type="region of interest" description="Disordered" evidence="1">
    <location>
        <begin position="333"/>
        <end position="378"/>
    </location>
</feature>
<proteinExistence type="predicted"/>
<dbReference type="EMBL" id="LXJU01000011">
    <property type="protein sequence ID" value="OGE51942.1"/>
    <property type="molecule type" value="Genomic_DNA"/>
</dbReference>
<protein>
    <submittedName>
        <fullName evidence="2">Uncharacterized protein</fullName>
    </submittedName>
</protein>
<name>A0A1F5LFG1_PENAI</name>
<comment type="caution">
    <text evidence="2">The sequence shown here is derived from an EMBL/GenBank/DDBJ whole genome shotgun (WGS) entry which is preliminary data.</text>
</comment>
<dbReference type="GeneID" id="34577498"/>
<feature type="region of interest" description="Disordered" evidence="1">
    <location>
        <begin position="97"/>
        <end position="117"/>
    </location>
</feature>
<sequence>MSATQRRGTVYQSSNPNSQFFSASQSLRRGNRARHSDSLSPSYDNLDSSGSIQSDDRFIYNAIRVNTLNESHSRFDASLAHENPVHEPGLAVNMAMFVPTGSQDGPSPPGSPSKRRRPARIAKKLGHHSKMFSDQYVQTPRQFKPSLNGSTLKPTTSHRSLRKAVSLGANDNSHRPRWPANMGAAVTPVQPRYPPPERTPTPPGLPSFGTPEAMRYSARFMARDNNTRLGRHAGHADERTSSYIDSLRRFFGLSPSASRISGLSVVGIGRAEDGTLVQGRFPYRQSGHGMSVARQLNDHPFHERFLPVASPAVVYPGREADAEAAYVKEASRRSNRLVQPTNVQPLVDSSHGRLHLSPGSPLPSNPAPVTVRRPGQPRPSALLRLPHNLYSLDGSPRSAAPAVPVESSGLGIRALGDHHLSNPSRLQSVLTMAVRGGGDDEPNTGRSVCSNALSWVNPQTCLSCCLGGTDNEEADESLDVISSRDTYATARSQVLLVESQNELPDGDKRTGYHGLRSWVSSMYGVMFPTLVNPTVV</sequence>
<dbReference type="RefSeq" id="XP_022487386.1">
    <property type="nucleotide sequence ID" value="XM_022632764.1"/>
</dbReference>
<reference evidence="2 3" key="1">
    <citation type="journal article" date="2016" name="Sci. Rep.">
        <title>Penicillium arizonense, a new, genome sequenced fungal species, reveals a high chemical diversity in secreted metabolites.</title>
        <authorList>
            <person name="Grijseels S."/>
            <person name="Nielsen J.C."/>
            <person name="Randelovic M."/>
            <person name="Nielsen J."/>
            <person name="Nielsen K.F."/>
            <person name="Workman M."/>
            <person name="Frisvad J.C."/>
        </authorList>
    </citation>
    <scope>NUCLEOTIDE SEQUENCE [LARGE SCALE GENOMIC DNA]</scope>
    <source>
        <strain evidence="2 3">CBS 141311</strain>
    </source>
</reference>
<feature type="compositionally biased region" description="Polar residues" evidence="1">
    <location>
        <begin position="141"/>
        <end position="158"/>
    </location>
</feature>
<dbReference type="OrthoDB" id="4157036at2759"/>
<evidence type="ECO:0000256" key="1">
    <source>
        <dbReference type="SAM" id="MobiDB-lite"/>
    </source>
</evidence>
<evidence type="ECO:0000313" key="2">
    <source>
        <dbReference type="EMBL" id="OGE51942.1"/>
    </source>
</evidence>
<gene>
    <name evidence="2" type="ORF">PENARI_c011G12008</name>
</gene>
<accession>A0A1F5LFG1</accession>
<evidence type="ECO:0000313" key="3">
    <source>
        <dbReference type="Proteomes" id="UP000177622"/>
    </source>
</evidence>
<organism evidence="2 3">
    <name type="scientific">Penicillium arizonense</name>
    <dbReference type="NCBI Taxonomy" id="1835702"/>
    <lineage>
        <taxon>Eukaryota</taxon>
        <taxon>Fungi</taxon>
        <taxon>Dikarya</taxon>
        <taxon>Ascomycota</taxon>
        <taxon>Pezizomycotina</taxon>
        <taxon>Eurotiomycetes</taxon>
        <taxon>Eurotiomycetidae</taxon>
        <taxon>Eurotiales</taxon>
        <taxon>Aspergillaceae</taxon>
        <taxon>Penicillium</taxon>
    </lineage>
</organism>
<keyword evidence="3" id="KW-1185">Reference proteome</keyword>
<feature type="compositionally biased region" description="Polar residues" evidence="1">
    <location>
        <begin position="1"/>
        <end position="28"/>
    </location>
</feature>
<dbReference type="Proteomes" id="UP000177622">
    <property type="component" value="Unassembled WGS sequence"/>
</dbReference>
<feature type="compositionally biased region" description="Polar residues" evidence="1">
    <location>
        <begin position="38"/>
        <end position="51"/>
    </location>
</feature>